<comment type="function">
    <text evidence="8">Usually encoded in the trnK tRNA gene intron. Probably assists in splicing its own and other chloroplast group II introns.</text>
</comment>
<evidence type="ECO:0000256" key="8">
    <source>
        <dbReference type="RuleBase" id="RU004226"/>
    </source>
</evidence>
<protein>
    <submittedName>
        <fullName evidence="11">Maturase</fullName>
    </submittedName>
</protein>
<feature type="domain" description="Maturase MatK N-terminal" evidence="10">
    <location>
        <begin position="1"/>
        <end position="39"/>
    </location>
</feature>
<evidence type="ECO:0000256" key="3">
    <source>
        <dbReference type="ARBA" id="ARBA00022528"/>
    </source>
</evidence>
<keyword evidence="5" id="KW-0507">mRNA processing</keyword>
<sequence length="212" mass="24993">MNKWKYYLVKLWQCHFFVWSRPGRIYINQLSKHSLDFLGYFSSVPLNPSMVRSQMLENSFIINNAPKKLDTIVTIIPLIGSLAKAKFCNALGHPISKPTWADLSDFDIINRFVRICKNLSHYYSGSSKKKGMYRIKYILRLSCVKTLARKHKSTIRAFLKRLGSELFEEFFTEEEEFLSLIFPRTSFTLRRLYRGRVWYLDIICMNGLANHE</sequence>
<gene>
    <name evidence="11" type="primary">matK</name>
</gene>
<dbReference type="AlphaFoldDB" id="O03090"/>
<dbReference type="InterPro" id="IPR024937">
    <property type="entry name" value="Domain_X"/>
</dbReference>
<dbReference type="PANTHER" id="PTHR34811">
    <property type="entry name" value="MATURASE K"/>
    <property type="match status" value="1"/>
</dbReference>
<proteinExistence type="inferred from homology"/>
<evidence type="ECO:0000256" key="7">
    <source>
        <dbReference type="ARBA" id="ARBA00022884"/>
    </source>
</evidence>
<dbReference type="GO" id="GO:0009507">
    <property type="term" value="C:chloroplast"/>
    <property type="evidence" value="ECO:0007669"/>
    <property type="project" value="UniProtKB-SubCell"/>
</dbReference>
<keyword evidence="4 8" id="KW-0934">Plastid</keyword>
<name>O03090_BETPA</name>
<evidence type="ECO:0000313" key="11">
    <source>
        <dbReference type="EMBL" id="AAB58654.1"/>
    </source>
</evidence>
<comment type="similarity">
    <text evidence="2">Belongs to the intron maturase 2 family. MatK subfamily.</text>
</comment>
<dbReference type="InterPro" id="IPR024942">
    <property type="entry name" value="Maturase_MatK_N"/>
</dbReference>
<evidence type="ECO:0000256" key="6">
    <source>
        <dbReference type="ARBA" id="ARBA00022694"/>
    </source>
</evidence>
<evidence type="ECO:0000256" key="1">
    <source>
        <dbReference type="ARBA" id="ARBA00004229"/>
    </source>
</evidence>
<accession>O03090</accession>
<comment type="subcellular location">
    <subcellularLocation>
        <location evidence="1">Plastid</location>
        <location evidence="1">Chloroplast</location>
    </subcellularLocation>
</comment>
<geneLocation type="chloroplast" evidence="11"/>
<keyword evidence="7" id="KW-0694">RNA-binding</keyword>
<evidence type="ECO:0000259" key="10">
    <source>
        <dbReference type="Pfam" id="PF01824"/>
    </source>
</evidence>
<dbReference type="Pfam" id="PF01824">
    <property type="entry name" value="MatK_N"/>
    <property type="match status" value="1"/>
</dbReference>
<dbReference type="GO" id="GO:0006397">
    <property type="term" value="P:mRNA processing"/>
    <property type="evidence" value="ECO:0007669"/>
    <property type="project" value="UniProtKB-KW"/>
</dbReference>
<keyword evidence="3 8" id="KW-0150">Chloroplast</keyword>
<dbReference type="GO" id="GO:0008033">
    <property type="term" value="P:tRNA processing"/>
    <property type="evidence" value="ECO:0007669"/>
    <property type="project" value="UniProtKB-KW"/>
</dbReference>
<feature type="domain" description="Domain X" evidence="9">
    <location>
        <begin position="67"/>
        <end position="187"/>
    </location>
</feature>
<organism evidence="11">
    <name type="scientific">Betula papyrifera</name>
    <name type="common">Paper birch</name>
    <dbReference type="NCBI Taxonomy" id="3507"/>
    <lineage>
        <taxon>Eukaryota</taxon>
        <taxon>Viridiplantae</taxon>
        <taxon>Streptophyta</taxon>
        <taxon>Embryophyta</taxon>
        <taxon>Tracheophyta</taxon>
        <taxon>Spermatophyta</taxon>
        <taxon>Magnoliopsida</taxon>
        <taxon>eudicotyledons</taxon>
        <taxon>Gunneridae</taxon>
        <taxon>Pentapetalae</taxon>
        <taxon>rosids</taxon>
        <taxon>fabids</taxon>
        <taxon>Fagales</taxon>
        <taxon>Betulaceae</taxon>
        <taxon>Betula</taxon>
    </lineage>
</organism>
<evidence type="ECO:0000256" key="2">
    <source>
        <dbReference type="ARBA" id="ARBA00006621"/>
    </source>
</evidence>
<dbReference type="EMBL" id="U92853">
    <property type="protein sequence ID" value="AAB58654.1"/>
    <property type="molecule type" value="Genomic_DNA"/>
</dbReference>
<keyword evidence="6" id="KW-0819">tRNA processing</keyword>
<reference evidence="11" key="1">
    <citation type="journal article" date="1997" name="Am. J. Bot.">
        <title>Phylogenetic analysis of 'higher' Hamamelididae based on plastid sequence data.</title>
        <authorList>
            <person name="Manos P.S."/>
            <person name="Steele K.P."/>
        </authorList>
    </citation>
    <scope>NUCLEOTIDE SEQUENCE</scope>
</reference>
<dbReference type="InterPro" id="IPR002866">
    <property type="entry name" value="Maturase_MatK"/>
</dbReference>
<evidence type="ECO:0000256" key="4">
    <source>
        <dbReference type="ARBA" id="ARBA00022640"/>
    </source>
</evidence>
<dbReference type="Pfam" id="PF01348">
    <property type="entry name" value="Intron_maturas2"/>
    <property type="match status" value="1"/>
</dbReference>
<dbReference type="PANTHER" id="PTHR34811:SF1">
    <property type="entry name" value="MATURASE K"/>
    <property type="match status" value="1"/>
</dbReference>
<evidence type="ECO:0000256" key="5">
    <source>
        <dbReference type="ARBA" id="ARBA00022664"/>
    </source>
</evidence>
<dbReference type="GO" id="GO:0003723">
    <property type="term" value="F:RNA binding"/>
    <property type="evidence" value="ECO:0007669"/>
    <property type="project" value="UniProtKB-KW"/>
</dbReference>
<evidence type="ECO:0000259" key="9">
    <source>
        <dbReference type="Pfam" id="PF01348"/>
    </source>
</evidence>